<dbReference type="AlphaFoldDB" id="A0A640WDA9"/>
<evidence type="ECO:0000256" key="4">
    <source>
        <dbReference type="ARBA" id="ARBA00023163"/>
    </source>
</evidence>
<dbReference type="Proteomes" id="UP000466024">
    <property type="component" value="Unassembled WGS sequence"/>
</dbReference>
<dbReference type="GO" id="GO:0032993">
    <property type="term" value="C:protein-DNA complex"/>
    <property type="evidence" value="ECO:0007669"/>
    <property type="project" value="TreeGrafter"/>
</dbReference>
<dbReference type="Pfam" id="PF00126">
    <property type="entry name" value="HTH_1"/>
    <property type="match status" value="1"/>
</dbReference>
<dbReference type="SUPFAM" id="SSF53850">
    <property type="entry name" value="Periplasmic binding protein-like II"/>
    <property type="match status" value="1"/>
</dbReference>
<evidence type="ECO:0000256" key="1">
    <source>
        <dbReference type="ARBA" id="ARBA00009437"/>
    </source>
</evidence>
<keyword evidence="2" id="KW-0805">Transcription regulation</keyword>
<keyword evidence="4" id="KW-0804">Transcription</keyword>
<keyword evidence="7" id="KW-1185">Reference proteome</keyword>
<sequence length="300" mass="33821">MELRYLRYFVAVAEELHFSRAAQRLGISQPPLSQQIRALEAELETRLLTRTNRRVELTEAGLLFLEDAREILARTERASRRVSRVGRGETGQLRVGFTTSVPLTATLPQILLRYRQRYPDVDLRMHELNSRRQIEPLLEGDLDIGIMRPATLPDGLDAFTLIREPLMAVVNEQGPLGGHSSPLTLDELAIHPFIYFSPAAGTGLLDQFNALFARRGLTPRLVQEVGGPNTIISLVAGGLGVSILPASFRHIRIDNVRYRPISDDDAVSEVWLTHLRHQPTPQTQRFVDLVREYRGREIPG</sequence>
<dbReference type="PANTHER" id="PTHR30346:SF17">
    <property type="entry name" value="LYSR FAMILY TRANSCRIPTIONAL REGULATOR"/>
    <property type="match status" value="1"/>
</dbReference>
<dbReference type="RefSeq" id="WP_149435964.1">
    <property type="nucleotide sequence ID" value="NZ_VTPX01000007.1"/>
</dbReference>
<dbReference type="Gene3D" id="3.40.190.10">
    <property type="entry name" value="Periplasmic binding protein-like II"/>
    <property type="match status" value="2"/>
</dbReference>
<dbReference type="FunFam" id="1.10.10.10:FF:000001">
    <property type="entry name" value="LysR family transcriptional regulator"/>
    <property type="match status" value="1"/>
</dbReference>
<gene>
    <name evidence="6" type="ORF">F0A16_13745</name>
</gene>
<evidence type="ECO:0000313" key="6">
    <source>
        <dbReference type="EMBL" id="KAA0017600.1"/>
    </source>
</evidence>
<evidence type="ECO:0000259" key="5">
    <source>
        <dbReference type="PROSITE" id="PS50931"/>
    </source>
</evidence>
<dbReference type="Gene3D" id="1.10.10.10">
    <property type="entry name" value="Winged helix-like DNA-binding domain superfamily/Winged helix DNA-binding domain"/>
    <property type="match status" value="1"/>
</dbReference>
<comment type="similarity">
    <text evidence="1">Belongs to the LysR transcriptional regulatory family.</text>
</comment>
<evidence type="ECO:0000256" key="2">
    <source>
        <dbReference type="ARBA" id="ARBA00023015"/>
    </source>
</evidence>
<proteinExistence type="inferred from homology"/>
<dbReference type="PRINTS" id="PR00039">
    <property type="entry name" value="HTHLYSR"/>
</dbReference>
<dbReference type="GO" id="GO:0003700">
    <property type="term" value="F:DNA-binding transcription factor activity"/>
    <property type="evidence" value="ECO:0007669"/>
    <property type="project" value="InterPro"/>
</dbReference>
<keyword evidence="3" id="KW-0238">DNA-binding</keyword>
<comment type="caution">
    <text evidence="6">The sequence shown here is derived from an EMBL/GenBank/DDBJ whole genome shotgun (WGS) entry which is preliminary data.</text>
</comment>
<dbReference type="InterPro" id="IPR036390">
    <property type="entry name" value="WH_DNA-bd_sf"/>
</dbReference>
<evidence type="ECO:0000313" key="7">
    <source>
        <dbReference type="Proteomes" id="UP000466024"/>
    </source>
</evidence>
<accession>A0A640WDA9</accession>
<dbReference type="EMBL" id="VTPX01000007">
    <property type="protein sequence ID" value="KAA0017600.1"/>
    <property type="molecule type" value="Genomic_DNA"/>
</dbReference>
<dbReference type="InterPro" id="IPR036388">
    <property type="entry name" value="WH-like_DNA-bd_sf"/>
</dbReference>
<dbReference type="Pfam" id="PF03466">
    <property type="entry name" value="LysR_substrate"/>
    <property type="match status" value="1"/>
</dbReference>
<dbReference type="InterPro" id="IPR005119">
    <property type="entry name" value="LysR_subst-bd"/>
</dbReference>
<dbReference type="InterPro" id="IPR000847">
    <property type="entry name" value="LysR_HTH_N"/>
</dbReference>
<protein>
    <submittedName>
        <fullName evidence="6">LysR family transcriptional regulator</fullName>
    </submittedName>
</protein>
<reference evidence="6 7" key="1">
    <citation type="submission" date="2019-08" db="EMBL/GenBank/DDBJ databases">
        <title>Bioinformatics analysis of the strain L3 and L5.</title>
        <authorList>
            <person name="Li X."/>
        </authorList>
    </citation>
    <scope>NUCLEOTIDE SEQUENCE [LARGE SCALE GENOMIC DNA]</scope>
    <source>
        <strain evidence="6 7">L3</strain>
    </source>
</reference>
<dbReference type="CDD" id="cd08414">
    <property type="entry name" value="PBP2_LTTR_aromatics_like"/>
    <property type="match status" value="1"/>
</dbReference>
<feature type="domain" description="HTH lysR-type" evidence="5">
    <location>
        <begin position="1"/>
        <end position="58"/>
    </location>
</feature>
<organism evidence="6 7">
    <name type="scientific">Salinicola corii</name>
    <dbReference type="NCBI Taxonomy" id="2606937"/>
    <lineage>
        <taxon>Bacteria</taxon>
        <taxon>Pseudomonadati</taxon>
        <taxon>Pseudomonadota</taxon>
        <taxon>Gammaproteobacteria</taxon>
        <taxon>Oceanospirillales</taxon>
        <taxon>Halomonadaceae</taxon>
        <taxon>Salinicola</taxon>
    </lineage>
</organism>
<dbReference type="PANTHER" id="PTHR30346">
    <property type="entry name" value="TRANSCRIPTIONAL DUAL REGULATOR HCAR-RELATED"/>
    <property type="match status" value="1"/>
</dbReference>
<dbReference type="GO" id="GO:0003677">
    <property type="term" value="F:DNA binding"/>
    <property type="evidence" value="ECO:0007669"/>
    <property type="project" value="UniProtKB-KW"/>
</dbReference>
<dbReference type="PROSITE" id="PS50931">
    <property type="entry name" value="HTH_LYSR"/>
    <property type="match status" value="1"/>
</dbReference>
<dbReference type="SUPFAM" id="SSF46785">
    <property type="entry name" value="Winged helix' DNA-binding domain"/>
    <property type="match status" value="1"/>
</dbReference>
<evidence type="ECO:0000256" key="3">
    <source>
        <dbReference type="ARBA" id="ARBA00023125"/>
    </source>
</evidence>
<name>A0A640WDA9_9GAMM</name>